<gene>
    <name evidence="2" type="ORF">TT172_LOCUS6954</name>
</gene>
<dbReference type="EMBL" id="OUUZ01000013">
    <property type="protein sequence ID" value="SPQ24535.1"/>
    <property type="molecule type" value="Genomic_DNA"/>
</dbReference>
<dbReference type="Proteomes" id="UP000289323">
    <property type="component" value="Unassembled WGS sequence"/>
</dbReference>
<proteinExistence type="predicted"/>
<organism evidence="2 3">
    <name type="scientific">Thermothielavioides terrestris</name>
    <dbReference type="NCBI Taxonomy" id="2587410"/>
    <lineage>
        <taxon>Eukaryota</taxon>
        <taxon>Fungi</taxon>
        <taxon>Dikarya</taxon>
        <taxon>Ascomycota</taxon>
        <taxon>Pezizomycotina</taxon>
        <taxon>Sordariomycetes</taxon>
        <taxon>Sordariomycetidae</taxon>
        <taxon>Sordariales</taxon>
        <taxon>Chaetomiaceae</taxon>
        <taxon>Thermothielavioides</taxon>
    </lineage>
</organism>
<evidence type="ECO:0000256" key="1">
    <source>
        <dbReference type="SAM" id="MobiDB-lite"/>
    </source>
</evidence>
<feature type="compositionally biased region" description="Basic residues" evidence="1">
    <location>
        <begin position="13"/>
        <end position="22"/>
    </location>
</feature>
<evidence type="ECO:0000313" key="3">
    <source>
        <dbReference type="Proteomes" id="UP000289323"/>
    </source>
</evidence>
<reference evidence="2 3" key="1">
    <citation type="submission" date="2018-04" db="EMBL/GenBank/DDBJ databases">
        <authorList>
            <person name="Huttner S."/>
            <person name="Dainat J."/>
        </authorList>
    </citation>
    <scope>NUCLEOTIDE SEQUENCE [LARGE SCALE GENOMIC DNA]</scope>
</reference>
<name>A0A3S4AS28_9PEZI</name>
<sequence length="22" mass="2651">MDKAKEIVDYKRTSKRIKKKGK</sequence>
<feature type="region of interest" description="Disordered" evidence="1">
    <location>
        <begin position="1"/>
        <end position="22"/>
    </location>
</feature>
<feature type="compositionally biased region" description="Basic and acidic residues" evidence="1">
    <location>
        <begin position="1"/>
        <end position="12"/>
    </location>
</feature>
<accession>A0A3S4AS28</accession>
<evidence type="ECO:0000313" key="2">
    <source>
        <dbReference type="EMBL" id="SPQ24535.1"/>
    </source>
</evidence>
<protein>
    <submittedName>
        <fullName evidence="2">9f4568dc-8f11-44be-af54-441a9b849f20</fullName>
    </submittedName>
</protein>
<dbReference type="AlphaFoldDB" id="A0A3S4AS28"/>